<reference evidence="1 2" key="1">
    <citation type="journal article" date="2011" name="Environ. Microbiol.">
        <title>Genome of alkaliphilic Bacillus pseudofirmus OF4 reveals adaptations that support the ability to grow in an external pH range from 7.5 to 11.4.</title>
        <authorList>
            <person name="Janto B."/>
            <person name="Ahmed A."/>
            <person name="Ito M."/>
            <person name="Liu J."/>
            <person name="Hicks D.B."/>
            <person name="Pagni S."/>
            <person name="Fackelmayer O.J."/>
            <person name="Smith T.A."/>
            <person name="Earl J."/>
            <person name="Elbourne L.D."/>
            <person name="Hassan K."/>
            <person name="Paulsen I.T."/>
            <person name="Kolsto A.B."/>
            <person name="Tourasse N.J."/>
            <person name="Ehrlich G.D."/>
            <person name="Boissy R."/>
            <person name="Ivey D.M."/>
            <person name="Li G."/>
            <person name="Xue Y."/>
            <person name="Ma Y."/>
            <person name="Hu F.Z."/>
            <person name="Krulwich T.A."/>
        </authorList>
    </citation>
    <scope>NUCLEOTIDE SEQUENCE [LARGE SCALE GENOMIC DNA]</scope>
    <source>
        <strain evidence="2">ATCC BAA-2126 / JCM 17055 / OF4</strain>
    </source>
</reference>
<keyword evidence="2" id="KW-1185">Reference proteome</keyword>
<gene>
    <name evidence="1" type="ordered locus">BpOF4_04480</name>
</gene>
<proteinExistence type="predicted"/>
<dbReference type="KEGG" id="bpf:BpOF4_04480"/>
<dbReference type="AlphaFoldDB" id="D3FYS7"/>
<dbReference type="HOGENOM" id="CLU_116176_2_0_9"/>
<accession>D3FYS7</accession>
<evidence type="ECO:0000313" key="1">
    <source>
        <dbReference type="EMBL" id="ADC48960.1"/>
    </source>
</evidence>
<name>D3FYS7_ALKPO</name>
<evidence type="ECO:0000313" key="2">
    <source>
        <dbReference type="Proteomes" id="UP000001544"/>
    </source>
</evidence>
<sequence length="122" mass="14150">MSLKTEIQRQVKSECATYAGNGRCLLDRQCPFFGAGESFIRCSYYENCVMPGDESLTARYWNALGNSESLADYCESCKQPFQKRSNAQKYCSSCQSKINAEQRRKRDREYRARKRRIQAEIS</sequence>
<dbReference type="STRING" id="398511.BpOF4_04480"/>
<protein>
    <recommendedName>
        <fullName evidence="3">Cysteine-rich VLP domain-containing protein</fullName>
    </recommendedName>
</protein>
<dbReference type="eggNOG" id="ENOG502ZP59">
    <property type="taxonomic scope" value="Bacteria"/>
</dbReference>
<evidence type="ECO:0008006" key="3">
    <source>
        <dbReference type="Google" id="ProtNLM"/>
    </source>
</evidence>
<dbReference type="EMBL" id="CP001878">
    <property type="protein sequence ID" value="ADC48960.1"/>
    <property type="molecule type" value="Genomic_DNA"/>
</dbReference>
<organism evidence="1 2">
    <name type="scientific">Alkalihalophilus pseudofirmus (strain ATCC BAA-2126 / JCM 17055 / OF4)</name>
    <name type="common">Bacillus pseudofirmus</name>
    <dbReference type="NCBI Taxonomy" id="398511"/>
    <lineage>
        <taxon>Bacteria</taxon>
        <taxon>Bacillati</taxon>
        <taxon>Bacillota</taxon>
        <taxon>Bacilli</taxon>
        <taxon>Bacillales</taxon>
        <taxon>Bacillaceae</taxon>
        <taxon>Alkalihalophilus</taxon>
    </lineage>
</organism>
<dbReference type="Proteomes" id="UP000001544">
    <property type="component" value="Chromosome"/>
</dbReference>